<evidence type="ECO:0000259" key="2">
    <source>
        <dbReference type="PROSITE" id="PS51154"/>
    </source>
</evidence>
<dbReference type="AlphaFoldDB" id="A0AAE3NVZ0"/>
<dbReference type="Pfam" id="PF01661">
    <property type="entry name" value="Macro"/>
    <property type="match status" value="1"/>
</dbReference>
<proteinExistence type="predicted"/>
<dbReference type="InterPro" id="IPR050892">
    <property type="entry name" value="ADP-ribose_metab_enzymes"/>
</dbReference>
<dbReference type="GO" id="GO:0140291">
    <property type="term" value="P:peptidyl-glutamate ADP-deribosylation"/>
    <property type="evidence" value="ECO:0007669"/>
    <property type="project" value="TreeGrafter"/>
</dbReference>
<organism evidence="3 4">
    <name type="scientific">Psychromarinibacter sediminicola</name>
    <dbReference type="NCBI Taxonomy" id="3033385"/>
    <lineage>
        <taxon>Bacteria</taxon>
        <taxon>Pseudomonadati</taxon>
        <taxon>Pseudomonadota</taxon>
        <taxon>Alphaproteobacteria</taxon>
        <taxon>Rhodobacterales</taxon>
        <taxon>Paracoccaceae</taxon>
        <taxon>Psychromarinibacter</taxon>
    </lineage>
</organism>
<evidence type="ECO:0000256" key="1">
    <source>
        <dbReference type="ARBA" id="ARBA00035885"/>
    </source>
</evidence>
<dbReference type="Proteomes" id="UP001220964">
    <property type="component" value="Unassembled WGS sequence"/>
</dbReference>
<dbReference type="Gene3D" id="3.40.220.10">
    <property type="entry name" value="Leucine Aminopeptidase, subunit E, domain 1"/>
    <property type="match status" value="1"/>
</dbReference>
<accession>A0AAE3NVZ0</accession>
<evidence type="ECO:0000313" key="3">
    <source>
        <dbReference type="EMBL" id="MDF0603132.1"/>
    </source>
</evidence>
<dbReference type="PANTHER" id="PTHR12521">
    <property type="entry name" value="PROTEIN C6ORF130"/>
    <property type="match status" value="1"/>
</dbReference>
<comment type="caution">
    <text evidence="3">The sequence shown here is derived from an EMBL/GenBank/DDBJ whole genome shotgun (WGS) entry which is preliminary data.</text>
</comment>
<dbReference type="InterPro" id="IPR043472">
    <property type="entry name" value="Macro_dom-like"/>
</dbReference>
<keyword evidence="4" id="KW-1185">Reference proteome</keyword>
<name>A0AAE3NVZ0_9RHOB</name>
<dbReference type="SUPFAM" id="SSF52949">
    <property type="entry name" value="Macro domain-like"/>
    <property type="match status" value="1"/>
</dbReference>
<sequence length="150" mass="16449">MKEVEGDLIAMACAGELDVIVHGCNCFHEMGRGIAAAIAAEFPQAVAADRETPKGDRDKLGTVSTARAQRDGHRIRVVNAYTQFHWTGREGTADYDAIERAFAEVARRFPDRRIGYPKIGAGMGGGDWDEIATRIDRALEGRDHRLVVLP</sequence>
<dbReference type="InterPro" id="IPR002589">
    <property type="entry name" value="Macro_dom"/>
</dbReference>
<feature type="domain" description="Macro" evidence="2">
    <location>
        <begin position="1"/>
        <end position="150"/>
    </location>
</feature>
<dbReference type="EMBL" id="JARGYC010000076">
    <property type="protein sequence ID" value="MDF0603132.1"/>
    <property type="molecule type" value="Genomic_DNA"/>
</dbReference>
<dbReference type="PROSITE" id="PS51154">
    <property type="entry name" value="MACRO"/>
    <property type="match status" value="1"/>
</dbReference>
<dbReference type="SMART" id="SM00506">
    <property type="entry name" value="A1pp"/>
    <property type="match status" value="1"/>
</dbReference>
<dbReference type="RefSeq" id="WP_275569255.1">
    <property type="nucleotide sequence ID" value="NZ_JARGYC010000076.1"/>
</dbReference>
<gene>
    <name evidence="3" type="ORF">P1J78_20495</name>
</gene>
<protein>
    <submittedName>
        <fullName evidence="3">Macro domain-containing protein</fullName>
    </submittedName>
</protein>
<evidence type="ECO:0000313" key="4">
    <source>
        <dbReference type="Proteomes" id="UP001220964"/>
    </source>
</evidence>
<reference evidence="3" key="1">
    <citation type="submission" date="2023-03" db="EMBL/GenBank/DDBJ databases">
        <title>Multiphase analysis and comparison of six strains from genera Psychromarinibacter, Lutimaribacter, and Maritimibacter, including a novel species: Psychromarinibacter sediminicola sp. nov.</title>
        <authorList>
            <person name="Wang Y.-H."/>
            <person name="Ye M.-Q."/>
            <person name="Du Z.-J."/>
        </authorList>
    </citation>
    <scope>NUCLEOTIDE SEQUENCE</scope>
    <source>
        <strain evidence="3">C21-152</strain>
    </source>
</reference>
<dbReference type="PANTHER" id="PTHR12521:SF0">
    <property type="entry name" value="ADP-RIBOSE GLYCOHYDROLASE OARD1"/>
    <property type="match status" value="1"/>
</dbReference>
<comment type="catalytic activity">
    <reaction evidence="1">
        <text>an N-(ADP-alpha-D-ribosyl)-thymidine in DNA + H2O = a thymidine in DNA + ADP-D-ribose</text>
        <dbReference type="Rhea" id="RHEA:71655"/>
        <dbReference type="Rhea" id="RHEA-COMP:13556"/>
        <dbReference type="Rhea" id="RHEA-COMP:18051"/>
        <dbReference type="ChEBI" id="CHEBI:15377"/>
        <dbReference type="ChEBI" id="CHEBI:57967"/>
        <dbReference type="ChEBI" id="CHEBI:137386"/>
        <dbReference type="ChEBI" id="CHEBI:191199"/>
    </reaction>
    <physiologicalReaction direction="left-to-right" evidence="1">
        <dbReference type="Rhea" id="RHEA:71656"/>
    </physiologicalReaction>
</comment>